<organism evidence="9 10">
    <name type="scientific">Komagataeibacter medellinensis</name>
    <dbReference type="NCBI Taxonomy" id="1177712"/>
    <lineage>
        <taxon>Bacteria</taxon>
        <taxon>Pseudomonadati</taxon>
        <taxon>Pseudomonadota</taxon>
        <taxon>Alphaproteobacteria</taxon>
        <taxon>Acetobacterales</taxon>
        <taxon>Acetobacteraceae</taxon>
        <taxon>Komagataeibacter</taxon>
    </lineage>
</organism>
<dbReference type="InterPro" id="IPR005467">
    <property type="entry name" value="His_kinase_dom"/>
</dbReference>
<dbReference type="InterPro" id="IPR036890">
    <property type="entry name" value="HATPase_C_sf"/>
</dbReference>
<dbReference type="PRINTS" id="PR00344">
    <property type="entry name" value="BCTRLSENSOR"/>
</dbReference>
<dbReference type="Gene3D" id="1.10.287.130">
    <property type="match status" value="1"/>
</dbReference>
<keyword evidence="3" id="KW-0597">Phosphoprotein</keyword>
<evidence type="ECO:0000256" key="1">
    <source>
        <dbReference type="ARBA" id="ARBA00000085"/>
    </source>
</evidence>
<keyword evidence="7" id="KW-0472">Membrane</keyword>
<reference evidence="9 10" key="1">
    <citation type="submission" date="2018-09" db="EMBL/GenBank/DDBJ databases">
        <title>Genome sequence and characterization of the bcs clusters for the production of nanocellulose from the low pH resistant strain Komagataeibacter medellinensis ID13488.</title>
        <authorList>
            <person name="Hernandez-Arriaga A.M."/>
            <person name="Del Cerro C."/>
            <person name="Urbina L."/>
            <person name="Eceiza A."/>
            <person name="Retegi A."/>
            <person name="Prieto M.A."/>
        </authorList>
    </citation>
    <scope>NUCLEOTIDE SEQUENCE [LARGE SCALE GENOMIC DNA]</scope>
    <source>
        <strain evidence="9 10">ID13488</strain>
    </source>
</reference>
<keyword evidence="6" id="KW-0902">Two-component regulatory system</keyword>
<dbReference type="Proteomes" id="UP000427842">
    <property type="component" value="Unassembled WGS sequence"/>
</dbReference>
<comment type="catalytic activity">
    <reaction evidence="1">
        <text>ATP + protein L-histidine = ADP + protein N-phospho-L-histidine.</text>
        <dbReference type="EC" id="2.7.13.3"/>
    </reaction>
</comment>
<keyword evidence="7" id="KW-1133">Transmembrane helix</keyword>
<dbReference type="InterPro" id="IPR050351">
    <property type="entry name" value="BphY/WalK/GraS-like"/>
</dbReference>
<dbReference type="SUPFAM" id="SSF55874">
    <property type="entry name" value="ATPase domain of HSP90 chaperone/DNA topoisomerase II/histidine kinase"/>
    <property type="match status" value="1"/>
</dbReference>
<dbReference type="CDD" id="cd00075">
    <property type="entry name" value="HATPase"/>
    <property type="match status" value="1"/>
</dbReference>
<accession>A0ABQ6VRY2</accession>
<evidence type="ECO:0000256" key="4">
    <source>
        <dbReference type="ARBA" id="ARBA00022679"/>
    </source>
</evidence>
<dbReference type="EC" id="2.7.13.3" evidence="2"/>
<comment type="caution">
    <text evidence="9">The sequence shown here is derived from an EMBL/GenBank/DDBJ whole genome shotgun (WGS) entry which is preliminary data.</text>
</comment>
<proteinExistence type="predicted"/>
<dbReference type="Gene3D" id="3.30.565.10">
    <property type="entry name" value="Histidine kinase-like ATPase, C-terminal domain"/>
    <property type="match status" value="1"/>
</dbReference>
<keyword evidence="10" id="KW-1185">Reference proteome</keyword>
<feature type="domain" description="Histidine kinase" evidence="8">
    <location>
        <begin position="176"/>
        <end position="400"/>
    </location>
</feature>
<dbReference type="InterPro" id="IPR003594">
    <property type="entry name" value="HATPase_dom"/>
</dbReference>
<dbReference type="PANTHER" id="PTHR45453:SF1">
    <property type="entry name" value="PHOSPHATE REGULON SENSOR PROTEIN PHOR"/>
    <property type="match status" value="1"/>
</dbReference>
<evidence type="ECO:0000313" key="9">
    <source>
        <dbReference type="EMBL" id="KAB8122958.1"/>
    </source>
</evidence>
<sequence>MVSPMSAHGAGREWGNGVAALVLLVVGLIVGALGVWFVLNRHAVAERLPYYPAMRVAADPVHGVDEDTIAVDDLPVALLVLGRNGRLLHAGARAQGEFAEGLGAMIRHPALQRAVSELQPGSVSEVRIEADVPVRRVVQGFVKAALWHGHPACVVVLLDATARDALDRARSDFVAHASHELRTPLAALIGFIETLQGPAANDGAARQKFLGIMARQASRMQRLIDRLLYLSRVQMLEHQRPQGQVLVTDLMGRLRDELQGKPAEERAALVVHAAPPGSLRGDADQILQVLVNLCENALRYGRPQSPAVPRIEIGTQWLETGGLLLSVRDNGPGIEAQHLPRLTERFYRITQAAGRNTGDQGTGLGLAIVRHIVDRHGGRLDITSVPGEGTCCTVWLPGQPLAAGEGDGSGIHTD</sequence>
<dbReference type="Pfam" id="PF02518">
    <property type="entry name" value="HATPase_c"/>
    <property type="match status" value="1"/>
</dbReference>
<keyword evidence="7" id="KW-0812">Transmembrane</keyword>
<dbReference type="PROSITE" id="PS50109">
    <property type="entry name" value="HIS_KIN"/>
    <property type="match status" value="1"/>
</dbReference>
<dbReference type="GO" id="GO:0016301">
    <property type="term" value="F:kinase activity"/>
    <property type="evidence" value="ECO:0007669"/>
    <property type="project" value="UniProtKB-KW"/>
</dbReference>
<dbReference type="SMART" id="SM00387">
    <property type="entry name" value="HATPase_c"/>
    <property type="match status" value="1"/>
</dbReference>
<evidence type="ECO:0000256" key="2">
    <source>
        <dbReference type="ARBA" id="ARBA00012438"/>
    </source>
</evidence>
<keyword evidence="4" id="KW-0808">Transferase</keyword>
<evidence type="ECO:0000256" key="5">
    <source>
        <dbReference type="ARBA" id="ARBA00022777"/>
    </source>
</evidence>
<dbReference type="InterPro" id="IPR036097">
    <property type="entry name" value="HisK_dim/P_sf"/>
</dbReference>
<evidence type="ECO:0000313" key="10">
    <source>
        <dbReference type="Proteomes" id="UP000427842"/>
    </source>
</evidence>
<dbReference type="Pfam" id="PF00512">
    <property type="entry name" value="HisKA"/>
    <property type="match status" value="1"/>
</dbReference>
<dbReference type="SUPFAM" id="SSF47384">
    <property type="entry name" value="Homodimeric domain of signal transducing histidine kinase"/>
    <property type="match status" value="1"/>
</dbReference>
<evidence type="ECO:0000259" key="8">
    <source>
        <dbReference type="PROSITE" id="PS50109"/>
    </source>
</evidence>
<gene>
    <name evidence="9" type="ORF">D3W54_00435</name>
</gene>
<dbReference type="CDD" id="cd00082">
    <property type="entry name" value="HisKA"/>
    <property type="match status" value="1"/>
</dbReference>
<dbReference type="InterPro" id="IPR004358">
    <property type="entry name" value="Sig_transdc_His_kin-like_C"/>
</dbReference>
<dbReference type="SMART" id="SM00388">
    <property type="entry name" value="HisKA"/>
    <property type="match status" value="1"/>
</dbReference>
<name>A0ABQ6VRY2_9PROT</name>
<keyword evidence="5 9" id="KW-0418">Kinase</keyword>
<dbReference type="InterPro" id="IPR003661">
    <property type="entry name" value="HisK_dim/P_dom"/>
</dbReference>
<dbReference type="EMBL" id="QYAZ01000001">
    <property type="protein sequence ID" value="KAB8122958.1"/>
    <property type="molecule type" value="Genomic_DNA"/>
</dbReference>
<feature type="transmembrane region" description="Helical" evidence="7">
    <location>
        <begin position="20"/>
        <end position="39"/>
    </location>
</feature>
<dbReference type="PANTHER" id="PTHR45453">
    <property type="entry name" value="PHOSPHATE REGULON SENSOR PROTEIN PHOR"/>
    <property type="match status" value="1"/>
</dbReference>
<protein>
    <recommendedName>
        <fullName evidence="2">histidine kinase</fullName>
        <ecNumber evidence="2">2.7.13.3</ecNumber>
    </recommendedName>
</protein>
<evidence type="ECO:0000256" key="6">
    <source>
        <dbReference type="ARBA" id="ARBA00023012"/>
    </source>
</evidence>
<evidence type="ECO:0000256" key="7">
    <source>
        <dbReference type="SAM" id="Phobius"/>
    </source>
</evidence>
<evidence type="ECO:0000256" key="3">
    <source>
        <dbReference type="ARBA" id="ARBA00022553"/>
    </source>
</evidence>